<gene>
    <name evidence="1" type="ORF">SCALOS_LOCUS5576</name>
</gene>
<feature type="non-terminal residue" evidence="1">
    <location>
        <position position="72"/>
    </location>
</feature>
<evidence type="ECO:0000313" key="1">
    <source>
        <dbReference type="EMBL" id="CAG8562975.1"/>
    </source>
</evidence>
<proteinExistence type="predicted"/>
<keyword evidence="2" id="KW-1185">Reference proteome</keyword>
<reference evidence="1" key="1">
    <citation type="submission" date="2021-06" db="EMBL/GenBank/DDBJ databases">
        <authorList>
            <person name="Kallberg Y."/>
            <person name="Tangrot J."/>
            <person name="Rosling A."/>
        </authorList>
    </citation>
    <scope>NUCLEOTIDE SEQUENCE</scope>
    <source>
        <strain evidence="1">AU212A</strain>
    </source>
</reference>
<protein>
    <submittedName>
        <fullName evidence="1">905_t:CDS:1</fullName>
    </submittedName>
</protein>
<organism evidence="1 2">
    <name type="scientific">Scutellospora calospora</name>
    <dbReference type="NCBI Taxonomy" id="85575"/>
    <lineage>
        <taxon>Eukaryota</taxon>
        <taxon>Fungi</taxon>
        <taxon>Fungi incertae sedis</taxon>
        <taxon>Mucoromycota</taxon>
        <taxon>Glomeromycotina</taxon>
        <taxon>Glomeromycetes</taxon>
        <taxon>Diversisporales</taxon>
        <taxon>Gigasporaceae</taxon>
        <taxon>Scutellospora</taxon>
    </lineage>
</organism>
<dbReference type="EMBL" id="CAJVPM010009308">
    <property type="protein sequence ID" value="CAG8562975.1"/>
    <property type="molecule type" value="Genomic_DNA"/>
</dbReference>
<accession>A0ACA9M8D7</accession>
<evidence type="ECO:0000313" key="2">
    <source>
        <dbReference type="Proteomes" id="UP000789860"/>
    </source>
</evidence>
<comment type="caution">
    <text evidence="1">The sequence shown here is derived from an EMBL/GenBank/DDBJ whole genome shotgun (WGS) entry which is preliminary data.</text>
</comment>
<name>A0ACA9M8D7_9GLOM</name>
<dbReference type="Proteomes" id="UP000789860">
    <property type="component" value="Unassembled WGS sequence"/>
</dbReference>
<sequence length="72" mass="8566">MIHSKKVLFNIKLISSHWYSEEDLVTIDKIQRLLVQVVQNKNELISTSMFQVLEKIREQDIDIRSIVKLELK</sequence>